<dbReference type="Proteomes" id="UP001233999">
    <property type="component" value="Unassembled WGS sequence"/>
</dbReference>
<protein>
    <submittedName>
        <fullName evidence="1">Uncharacterized protein</fullName>
    </submittedName>
</protein>
<gene>
    <name evidence="1" type="ORF">L9F63_008489</name>
</gene>
<proteinExistence type="predicted"/>
<name>A0AAD7Z595_DIPPU</name>
<reference evidence="1" key="2">
    <citation type="submission" date="2023-05" db="EMBL/GenBank/DDBJ databases">
        <authorList>
            <person name="Fouks B."/>
        </authorList>
    </citation>
    <scope>NUCLEOTIDE SEQUENCE</scope>
    <source>
        <strain evidence="1">Stay&amp;Tobe</strain>
        <tissue evidence="1">Testes</tissue>
    </source>
</reference>
<feature type="non-terminal residue" evidence="1">
    <location>
        <position position="1"/>
    </location>
</feature>
<dbReference type="EMBL" id="JASPKZ010010654">
    <property type="protein sequence ID" value="KAJ9574131.1"/>
    <property type="molecule type" value="Genomic_DNA"/>
</dbReference>
<dbReference type="AlphaFoldDB" id="A0AAD7Z595"/>
<sequence>NLSVKLPIFSNDFCLHFRFFTFYIVNAILDMETLVSNIVKLETCGMTLKESLDTTPWLLDIDYSVNFLSLQIKVKVTTKTLYNYNITKNTFCNESSVYPLSLFVCLLWFAYLFSSREKFILVSPIPEHMVTLETSKVIIKDFAILRHFQKLAVVEIDAVSSCCHALDSPGTDVIVVKFLKNASILVAVLSSLTSYGRLAENIRCPVISDVLGKVGYLYLPFVISTNWRPIPEHTSVTYYTSKPFHYTFNLATLRAVVTYLIFWLWVYMSYTLEPTLLRVEFRETFLGKRIVNIYIFIHVHELSELSDIKRASESHLDGYAMSNIETNVQYAILDSLKAFLRIGWTSSFRNVSSALLSTGANFTTG</sequence>
<evidence type="ECO:0000313" key="1">
    <source>
        <dbReference type="EMBL" id="KAJ9574131.1"/>
    </source>
</evidence>
<comment type="caution">
    <text evidence="1">The sequence shown here is derived from an EMBL/GenBank/DDBJ whole genome shotgun (WGS) entry which is preliminary data.</text>
</comment>
<organism evidence="1 2">
    <name type="scientific">Diploptera punctata</name>
    <name type="common">Pacific beetle cockroach</name>
    <dbReference type="NCBI Taxonomy" id="6984"/>
    <lineage>
        <taxon>Eukaryota</taxon>
        <taxon>Metazoa</taxon>
        <taxon>Ecdysozoa</taxon>
        <taxon>Arthropoda</taxon>
        <taxon>Hexapoda</taxon>
        <taxon>Insecta</taxon>
        <taxon>Pterygota</taxon>
        <taxon>Neoptera</taxon>
        <taxon>Polyneoptera</taxon>
        <taxon>Dictyoptera</taxon>
        <taxon>Blattodea</taxon>
        <taxon>Blaberoidea</taxon>
        <taxon>Blaberidae</taxon>
        <taxon>Diplopterinae</taxon>
        <taxon>Diploptera</taxon>
    </lineage>
</organism>
<reference evidence="1" key="1">
    <citation type="journal article" date="2023" name="IScience">
        <title>Live-bearing cockroach genome reveals convergent evolutionary mechanisms linked to viviparity in insects and beyond.</title>
        <authorList>
            <person name="Fouks B."/>
            <person name="Harrison M.C."/>
            <person name="Mikhailova A.A."/>
            <person name="Marchal E."/>
            <person name="English S."/>
            <person name="Carruthers M."/>
            <person name="Jennings E.C."/>
            <person name="Chiamaka E.L."/>
            <person name="Frigard R.A."/>
            <person name="Pippel M."/>
            <person name="Attardo G.M."/>
            <person name="Benoit J.B."/>
            <person name="Bornberg-Bauer E."/>
            <person name="Tobe S.S."/>
        </authorList>
    </citation>
    <scope>NUCLEOTIDE SEQUENCE</scope>
    <source>
        <strain evidence="1">Stay&amp;Tobe</strain>
    </source>
</reference>
<keyword evidence="2" id="KW-1185">Reference proteome</keyword>
<evidence type="ECO:0000313" key="2">
    <source>
        <dbReference type="Proteomes" id="UP001233999"/>
    </source>
</evidence>
<accession>A0AAD7Z595</accession>
<feature type="non-terminal residue" evidence="1">
    <location>
        <position position="365"/>
    </location>
</feature>